<name>A0ABT1W0W4_9PROT</name>
<sequence length="275" mass="29733">MAELASSGWPVVAGTRSPERIASRFPTSVEVRRVDFDDPQGLRAALRDIQHLLIVSTDELSIPGKRQAQHRAALDAAVAAGVSFVVYTSMPEPDRSPLIPFSKDHAEMERALQTRGIHYATLRNSWYQENLLGFLPRILADGHWFTAAGEGRLPYVARADAARAAAAALHGRESGVLDIAGPDLLSVDAIAKAVHDTLGLALQVHHVEPDRVAAELAHQGVPAPLIPMIAVTEAHQRAGGFEIAGNDVRRLTGRAPQPLADFLRTSADRLLSRTR</sequence>
<dbReference type="Pfam" id="PF13460">
    <property type="entry name" value="NAD_binding_10"/>
    <property type="match status" value="1"/>
</dbReference>
<evidence type="ECO:0000313" key="3">
    <source>
        <dbReference type="Proteomes" id="UP001524547"/>
    </source>
</evidence>
<dbReference type="Gene3D" id="3.40.50.720">
    <property type="entry name" value="NAD(P)-binding Rossmann-like Domain"/>
    <property type="match status" value="1"/>
</dbReference>
<comment type="caution">
    <text evidence="2">The sequence shown here is derived from an EMBL/GenBank/DDBJ whole genome shotgun (WGS) entry which is preliminary data.</text>
</comment>
<dbReference type="InterPro" id="IPR036291">
    <property type="entry name" value="NAD(P)-bd_dom_sf"/>
</dbReference>
<keyword evidence="3" id="KW-1185">Reference proteome</keyword>
<dbReference type="SUPFAM" id="SSF51735">
    <property type="entry name" value="NAD(P)-binding Rossmann-fold domains"/>
    <property type="match status" value="1"/>
</dbReference>
<accession>A0ABT1W0W4</accession>
<dbReference type="PANTHER" id="PTHR47129">
    <property type="entry name" value="QUINONE OXIDOREDUCTASE 2"/>
    <property type="match status" value="1"/>
</dbReference>
<dbReference type="Gene3D" id="3.90.25.10">
    <property type="entry name" value="UDP-galactose 4-epimerase, domain 1"/>
    <property type="match status" value="1"/>
</dbReference>
<organism evidence="2 3">
    <name type="scientific">Rhizosaccharibacter radicis</name>
    <dbReference type="NCBI Taxonomy" id="2782605"/>
    <lineage>
        <taxon>Bacteria</taxon>
        <taxon>Pseudomonadati</taxon>
        <taxon>Pseudomonadota</taxon>
        <taxon>Alphaproteobacteria</taxon>
        <taxon>Acetobacterales</taxon>
        <taxon>Acetobacteraceae</taxon>
        <taxon>Rhizosaccharibacter</taxon>
    </lineage>
</organism>
<dbReference type="Proteomes" id="UP001524547">
    <property type="component" value="Unassembled WGS sequence"/>
</dbReference>
<evidence type="ECO:0000259" key="1">
    <source>
        <dbReference type="Pfam" id="PF13460"/>
    </source>
</evidence>
<feature type="domain" description="NAD(P)-binding" evidence="1">
    <location>
        <begin position="2"/>
        <end position="170"/>
    </location>
</feature>
<protein>
    <submittedName>
        <fullName evidence="2">NAD(P)H-binding protein</fullName>
    </submittedName>
</protein>
<dbReference type="PANTHER" id="PTHR47129:SF1">
    <property type="entry name" value="NMRA-LIKE DOMAIN-CONTAINING PROTEIN"/>
    <property type="match status" value="1"/>
</dbReference>
<proteinExistence type="predicted"/>
<dbReference type="InterPro" id="IPR052718">
    <property type="entry name" value="NmrA-type_oxidoreductase"/>
</dbReference>
<dbReference type="InterPro" id="IPR016040">
    <property type="entry name" value="NAD(P)-bd_dom"/>
</dbReference>
<evidence type="ECO:0000313" key="2">
    <source>
        <dbReference type="EMBL" id="MCQ8242238.1"/>
    </source>
</evidence>
<gene>
    <name evidence="2" type="ORF">NFI88_15500</name>
</gene>
<dbReference type="EMBL" id="JAMZEJ010000010">
    <property type="protein sequence ID" value="MCQ8242238.1"/>
    <property type="molecule type" value="Genomic_DNA"/>
</dbReference>
<reference evidence="2 3" key="1">
    <citation type="submission" date="2022-06" db="EMBL/GenBank/DDBJ databases">
        <title>Rhizosaccharibacter gen. nov. sp. nov. KSS12, endophytic bacteria isolated from sugarcane.</title>
        <authorList>
            <person name="Pitiwittayakul N."/>
        </authorList>
    </citation>
    <scope>NUCLEOTIDE SEQUENCE [LARGE SCALE GENOMIC DNA]</scope>
    <source>
        <strain evidence="2 3">KSS12</strain>
    </source>
</reference>